<dbReference type="Proteomes" id="UP001341840">
    <property type="component" value="Unassembled WGS sequence"/>
</dbReference>
<accession>A0ABU6W3W2</accession>
<keyword evidence="3" id="KW-0547">Nucleotide-binding</keyword>
<sequence>MNPKISDFGMARIVAVDQNEESTHRIVGTYGYMSPEYAMFGQFSVKSDVFSFGVMVLEIINGKQKGNNSSESECIDDIRRHAWEKWREKSPLELLDPNMEGPYSREEVIKCIHIGLLCVQEEPNDRPTMATIVFYLNSPSLNFPSPREPAYYFKHNRTVDSITTSKELVNDSDSINGITISKFFPR</sequence>
<gene>
    <name evidence="7" type="ORF">PIB30_011347</name>
</gene>
<keyword evidence="8" id="KW-1185">Reference proteome</keyword>
<feature type="domain" description="Protein kinase" evidence="6">
    <location>
        <begin position="1"/>
        <end position="141"/>
    </location>
</feature>
<dbReference type="InterPro" id="IPR000719">
    <property type="entry name" value="Prot_kinase_dom"/>
</dbReference>
<keyword evidence="1" id="KW-0723">Serine/threonine-protein kinase</keyword>
<evidence type="ECO:0000256" key="1">
    <source>
        <dbReference type="ARBA" id="ARBA00022527"/>
    </source>
</evidence>
<dbReference type="PANTHER" id="PTHR27002">
    <property type="entry name" value="RECEPTOR-LIKE SERINE/THREONINE-PROTEIN KINASE SD1-8"/>
    <property type="match status" value="1"/>
</dbReference>
<dbReference type="PROSITE" id="PS50011">
    <property type="entry name" value="PROTEIN_KINASE_DOM"/>
    <property type="match status" value="1"/>
</dbReference>
<evidence type="ECO:0000313" key="7">
    <source>
        <dbReference type="EMBL" id="MED6180586.1"/>
    </source>
</evidence>
<comment type="caution">
    <text evidence="7">The sequence shown here is derived from an EMBL/GenBank/DDBJ whole genome shotgun (WGS) entry which is preliminary data.</text>
</comment>
<evidence type="ECO:0000256" key="2">
    <source>
        <dbReference type="ARBA" id="ARBA00022679"/>
    </source>
</evidence>
<dbReference type="SUPFAM" id="SSF56112">
    <property type="entry name" value="Protein kinase-like (PK-like)"/>
    <property type="match status" value="1"/>
</dbReference>
<evidence type="ECO:0000313" key="8">
    <source>
        <dbReference type="Proteomes" id="UP001341840"/>
    </source>
</evidence>
<evidence type="ECO:0000256" key="5">
    <source>
        <dbReference type="ARBA" id="ARBA00022840"/>
    </source>
</evidence>
<evidence type="ECO:0000256" key="3">
    <source>
        <dbReference type="ARBA" id="ARBA00022741"/>
    </source>
</evidence>
<dbReference type="EMBL" id="JASCZI010181270">
    <property type="protein sequence ID" value="MED6180586.1"/>
    <property type="molecule type" value="Genomic_DNA"/>
</dbReference>
<dbReference type="Gene3D" id="1.10.510.10">
    <property type="entry name" value="Transferase(Phosphotransferase) domain 1"/>
    <property type="match status" value="1"/>
</dbReference>
<organism evidence="7 8">
    <name type="scientific">Stylosanthes scabra</name>
    <dbReference type="NCBI Taxonomy" id="79078"/>
    <lineage>
        <taxon>Eukaryota</taxon>
        <taxon>Viridiplantae</taxon>
        <taxon>Streptophyta</taxon>
        <taxon>Embryophyta</taxon>
        <taxon>Tracheophyta</taxon>
        <taxon>Spermatophyta</taxon>
        <taxon>Magnoliopsida</taxon>
        <taxon>eudicotyledons</taxon>
        <taxon>Gunneridae</taxon>
        <taxon>Pentapetalae</taxon>
        <taxon>rosids</taxon>
        <taxon>fabids</taxon>
        <taxon>Fabales</taxon>
        <taxon>Fabaceae</taxon>
        <taxon>Papilionoideae</taxon>
        <taxon>50 kb inversion clade</taxon>
        <taxon>dalbergioids sensu lato</taxon>
        <taxon>Dalbergieae</taxon>
        <taxon>Pterocarpus clade</taxon>
        <taxon>Stylosanthes</taxon>
    </lineage>
</organism>
<protein>
    <recommendedName>
        <fullName evidence="6">Protein kinase domain-containing protein</fullName>
    </recommendedName>
</protein>
<proteinExistence type="predicted"/>
<evidence type="ECO:0000256" key="4">
    <source>
        <dbReference type="ARBA" id="ARBA00022777"/>
    </source>
</evidence>
<dbReference type="InterPro" id="IPR011009">
    <property type="entry name" value="Kinase-like_dom_sf"/>
</dbReference>
<reference evidence="7 8" key="1">
    <citation type="journal article" date="2023" name="Plants (Basel)">
        <title>Bridging the Gap: Combining Genomics and Transcriptomics Approaches to Understand Stylosanthes scabra, an Orphan Legume from the Brazilian Caatinga.</title>
        <authorList>
            <person name="Ferreira-Neto J.R.C."/>
            <person name="da Silva M.D."/>
            <person name="Binneck E."/>
            <person name="de Melo N.F."/>
            <person name="da Silva R.H."/>
            <person name="de Melo A.L.T.M."/>
            <person name="Pandolfi V."/>
            <person name="Bustamante F.O."/>
            <person name="Brasileiro-Vidal A.C."/>
            <person name="Benko-Iseppon A.M."/>
        </authorList>
    </citation>
    <scope>NUCLEOTIDE SEQUENCE [LARGE SCALE GENOMIC DNA]</scope>
    <source>
        <tissue evidence="7">Leaves</tissue>
    </source>
</reference>
<keyword evidence="5" id="KW-0067">ATP-binding</keyword>
<dbReference type="PANTHER" id="PTHR27002:SF1108">
    <property type="entry name" value="CYSTEINE-RICH RECEPTOR-KINASE-LIKE PROTEIN"/>
    <property type="match status" value="1"/>
</dbReference>
<keyword evidence="4" id="KW-0418">Kinase</keyword>
<evidence type="ECO:0000259" key="6">
    <source>
        <dbReference type="PROSITE" id="PS50011"/>
    </source>
</evidence>
<name>A0ABU6W3W2_9FABA</name>
<dbReference type="Pfam" id="PF07714">
    <property type="entry name" value="PK_Tyr_Ser-Thr"/>
    <property type="match status" value="1"/>
</dbReference>
<keyword evidence="2" id="KW-0808">Transferase</keyword>
<dbReference type="InterPro" id="IPR001245">
    <property type="entry name" value="Ser-Thr/Tyr_kinase_cat_dom"/>
</dbReference>